<dbReference type="EMBL" id="CACVBM020001740">
    <property type="protein sequence ID" value="CAA7058859.1"/>
    <property type="molecule type" value="Genomic_DNA"/>
</dbReference>
<dbReference type="InterPro" id="IPR006683">
    <property type="entry name" value="Thioestr_dom"/>
</dbReference>
<evidence type="ECO:0000256" key="4">
    <source>
        <dbReference type="ARBA" id="ARBA00060572"/>
    </source>
</evidence>
<dbReference type="SUPFAM" id="SSF54637">
    <property type="entry name" value="Thioesterase/thiol ester dehydrase-isomerase"/>
    <property type="match status" value="1"/>
</dbReference>
<evidence type="ECO:0000313" key="9">
    <source>
        <dbReference type="EMBL" id="CAA7058859.1"/>
    </source>
</evidence>
<evidence type="ECO:0000256" key="5">
    <source>
        <dbReference type="ARBA" id="ARBA00060586"/>
    </source>
</evidence>
<dbReference type="InterPro" id="IPR003736">
    <property type="entry name" value="PAAI_dom"/>
</dbReference>
<comment type="pathway">
    <text evidence="4">Cofactor biosynthesis; phylloquinone biosynthesis.</text>
</comment>
<keyword evidence="10" id="KW-1185">Reference proteome</keyword>
<evidence type="ECO:0000256" key="3">
    <source>
        <dbReference type="ARBA" id="ARBA00023140"/>
    </source>
</evidence>
<dbReference type="NCBIfam" id="TIGR00369">
    <property type="entry name" value="unchar_dom_1"/>
    <property type="match status" value="1"/>
</dbReference>
<dbReference type="CDD" id="cd03443">
    <property type="entry name" value="PaaI_thioesterase"/>
    <property type="match status" value="1"/>
</dbReference>
<dbReference type="Pfam" id="PF03061">
    <property type="entry name" value="4HBT"/>
    <property type="match status" value="1"/>
</dbReference>
<evidence type="ECO:0000256" key="2">
    <source>
        <dbReference type="ARBA" id="ARBA00022801"/>
    </source>
</evidence>
<evidence type="ECO:0000313" key="10">
    <source>
        <dbReference type="Proteomes" id="UP000467841"/>
    </source>
</evidence>
<feature type="domain" description="Thioesterase" evidence="8">
    <location>
        <begin position="60"/>
        <end position="133"/>
    </location>
</feature>
<name>A0A6D2LF90_9BRAS</name>
<comment type="subcellular location">
    <subcellularLocation>
        <location evidence="1">Peroxisome</location>
    </subcellularLocation>
</comment>
<dbReference type="PANTHER" id="PTHR43240">
    <property type="entry name" value="1,4-DIHYDROXY-2-NAPHTHOYL-COA THIOESTERASE 1"/>
    <property type="match status" value="1"/>
</dbReference>
<evidence type="ECO:0000256" key="1">
    <source>
        <dbReference type="ARBA" id="ARBA00004275"/>
    </source>
</evidence>
<keyword evidence="2" id="KW-0378">Hydrolase</keyword>
<dbReference type="GO" id="GO:0061522">
    <property type="term" value="F:1,4-dihydroxy-2-naphthoyl-CoA thioesterase activity"/>
    <property type="evidence" value="ECO:0007669"/>
    <property type="project" value="TreeGrafter"/>
</dbReference>
<dbReference type="OrthoDB" id="46529at2759"/>
<protein>
    <recommendedName>
        <fullName evidence="8">Thioesterase domain-containing protein</fullName>
    </recommendedName>
</protein>
<dbReference type="InterPro" id="IPR029069">
    <property type="entry name" value="HotDog_dom_sf"/>
</dbReference>
<dbReference type="AlphaFoldDB" id="A0A6D2LF90"/>
<dbReference type="Proteomes" id="UP000467841">
    <property type="component" value="Unassembled WGS sequence"/>
</dbReference>
<comment type="pathway">
    <text evidence="5">Quinol/quinone metabolism; 1,4-dihydroxy-2-naphthoate biosynthesis; 1,4-dihydroxy-2-naphthoate from chorismate: step 7/7.</text>
</comment>
<sequence>MIGKRKLLPSLVKSLIMDPKSPEFILDPPLHSLGFVFEELSATRVSGRLTVTDKCCQPFKVLHGGVSALIAEGVASVGAGIASGYKRVAGIHLSIHHLRPAALGDSVFAESFPVSAGKNIQVWEVRLWKTKKTENKKLVSTSRVTLFCGVPIPDHVKDAPDQVKKIVSKL</sequence>
<dbReference type="Gene3D" id="3.10.129.10">
    <property type="entry name" value="Hotdog Thioesterase"/>
    <property type="match status" value="1"/>
</dbReference>
<reference evidence="9" key="1">
    <citation type="submission" date="2020-01" db="EMBL/GenBank/DDBJ databases">
        <authorList>
            <person name="Mishra B."/>
        </authorList>
    </citation>
    <scope>NUCLEOTIDE SEQUENCE [LARGE SCALE GENOMIC DNA]</scope>
</reference>
<dbReference type="GO" id="GO:0042372">
    <property type="term" value="P:phylloquinone biosynthetic process"/>
    <property type="evidence" value="ECO:0007669"/>
    <property type="project" value="TreeGrafter"/>
</dbReference>
<gene>
    <name evidence="9" type="ORF">MERR_LOCUS46095</name>
</gene>
<dbReference type="GO" id="GO:0005777">
    <property type="term" value="C:peroxisome"/>
    <property type="evidence" value="ECO:0007669"/>
    <property type="project" value="UniProtKB-SubCell"/>
</dbReference>
<keyword evidence="3" id="KW-0576">Peroxisome</keyword>
<dbReference type="PANTHER" id="PTHR43240:SF14">
    <property type="entry name" value="1,4-DIHYDROXY-2-NAPHTHOYL-COA THIOESTERASE 2"/>
    <property type="match status" value="1"/>
</dbReference>
<organism evidence="9 10">
    <name type="scientific">Microthlaspi erraticum</name>
    <dbReference type="NCBI Taxonomy" id="1685480"/>
    <lineage>
        <taxon>Eukaryota</taxon>
        <taxon>Viridiplantae</taxon>
        <taxon>Streptophyta</taxon>
        <taxon>Embryophyta</taxon>
        <taxon>Tracheophyta</taxon>
        <taxon>Spermatophyta</taxon>
        <taxon>Magnoliopsida</taxon>
        <taxon>eudicotyledons</taxon>
        <taxon>Gunneridae</taxon>
        <taxon>Pentapetalae</taxon>
        <taxon>rosids</taxon>
        <taxon>malvids</taxon>
        <taxon>Brassicales</taxon>
        <taxon>Brassicaceae</taxon>
        <taxon>Coluteocarpeae</taxon>
        <taxon>Microthlaspi</taxon>
    </lineage>
</organism>
<dbReference type="FunFam" id="3.10.129.10:FF:000048">
    <property type="entry name" value="14-dihydroxy-2-naphthoyl-CoA thioesterase 1"/>
    <property type="match status" value="1"/>
</dbReference>
<evidence type="ECO:0000256" key="6">
    <source>
        <dbReference type="ARBA" id="ARBA00061187"/>
    </source>
</evidence>
<evidence type="ECO:0000259" key="8">
    <source>
        <dbReference type="Pfam" id="PF03061"/>
    </source>
</evidence>
<comment type="caution">
    <text evidence="9">The sequence shown here is derived from an EMBL/GenBank/DDBJ whole genome shotgun (WGS) entry which is preliminary data.</text>
</comment>
<accession>A0A6D2LF90</accession>
<proteinExistence type="inferred from homology"/>
<comment type="subunit">
    <text evidence="7">Homotetramers.</text>
</comment>
<comment type="similarity">
    <text evidence="6">Belongs to the 4-hydroxybenzoyl-CoA thioesterase family. DHNA-CoA hydrolase subfamily.</text>
</comment>
<evidence type="ECO:0000256" key="7">
    <source>
        <dbReference type="ARBA" id="ARBA00066058"/>
    </source>
</evidence>